<evidence type="ECO:0000256" key="2">
    <source>
        <dbReference type="SAM" id="SignalP"/>
    </source>
</evidence>
<accession>G9N687</accession>
<dbReference type="PANTHER" id="PTHR35043:SF7">
    <property type="entry name" value="TRANSCRIPTION FACTOR DOMAIN-CONTAINING PROTEIN"/>
    <property type="match status" value="1"/>
</dbReference>
<protein>
    <submittedName>
        <fullName evidence="3">Uncharacterized protein</fullName>
    </submittedName>
</protein>
<keyword evidence="4" id="KW-1185">Reference proteome</keyword>
<dbReference type="RefSeq" id="XP_013951848.1">
    <property type="nucleotide sequence ID" value="XM_014096373.1"/>
</dbReference>
<keyword evidence="1" id="KW-0472">Membrane</keyword>
<dbReference type="GeneID" id="25790332"/>
<dbReference type="AlphaFoldDB" id="G9N687"/>
<dbReference type="STRING" id="413071.G9N687"/>
<dbReference type="EMBL" id="ABDF02000088">
    <property type="protein sequence ID" value="EHK17649.1"/>
    <property type="molecule type" value="Genomic_DNA"/>
</dbReference>
<keyword evidence="1" id="KW-1133">Transmembrane helix</keyword>
<comment type="caution">
    <text evidence="3">The sequence shown here is derived from an EMBL/GenBank/DDBJ whole genome shotgun (WGS) entry which is preliminary data.</text>
</comment>
<feature type="signal peptide" evidence="2">
    <location>
        <begin position="1"/>
        <end position="16"/>
    </location>
</feature>
<organism evidence="3 4">
    <name type="scientific">Hypocrea virens (strain Gv29-8 / FGSC 10586)</name>
    <name type="common">Gliocladium virens</name>
    <name type="synonym">Trichoderma virens</name>
    <dbReference type="NCBI Taxonomy" id="413071"/>
    <lineage>
        <taxon>Eukaryota</taxon>
        <taxon>Fungi</taxon>
        <taxon>Dikarya</taxon>
        <taxon>Ascomycota</taxon>
        <taxon>Pezizomycotina</taxon>
        <taxon>Sordariomycetes</taxon>
        <taxon>Hypocreomycetidae</taxon>
        <taxon>Hypocreales</taxon>
        <taxon>Hypocreaceae</taxon>
        <taxon>Trichoderma</taxon>
    </lineage>
</organism>
<feature type="chain" id="PRO_5003524183" evidence="2">
    <location>
        <begin position="17"/>
        <end position="450"/>
    </location>
</feature>
<dbReference type="PANTHER" id="PTHR35043">
    <property type="entry name" value="TRANSCRIPTION FACTOR DOMAIN-CONTAINING PROTEIN"/>
    <property type="match status" value="1"/>
</dbReference>
<dbReference type="InParanoid" id="G9N687"/>
<evidence type="ECO:0000256" key="1">
    <source>
        <dbReference type="SAM" id="Phobius"/>
    </source>
</evidence>
<reference evidence="3 4" key="1">
    <citation type="journal article" date="2011" name="Genome Biol.">
        <title>Comparative genome sequence analysis underscores mycoparasitism as the ancestral life style of Trichoderma.</title>
        <authorList>
            <person name="Kubicek C.P."/>
            <person name="Herrera-Estrella A."/>
            <person name="Seidl-Seiboth V."/>
            <person name="Martinez D.A."/>
            <person name="Druzhinina I.S."/>
            <person name="Thon M."/>
            <person name="Zeilinger S."/>
            <person name="Casas-Flores S."/>
            <person name="Horwitz B.A."/>
            <person name="Mukherjee P.K."/>
            <person name="Mukherjee M."/>
            <person name="Kredics L."/>
            <person name="Alcaraz L.D."/>
            <person name="Aerts A."/>
            <person name="Antal Z."/>
            <person name="Atanasova L."/>
            <person name="Cervantes-Badillo M.G."/>
            <person name="Challacombe J."/>
            <person name="Chertkov O."/>
            <person name="McCluskey K."/>
            <person name="Coulpier F."/>
            <person name="Deshpande N."/>
            <person name="von Doehren H."/>
            <person name="Ebbole D.J."/>
            <person name="Esquivel-Naranjo E.U."/>
            <person name="Fekete E."/>
            <person name="Flipphi M."/>
            <person name="Glaser F."/>
            <person name="Gomez-Rodriguez E.Y."/>
            <person name="Gruber S."/>
            <person name="Han C."/>
            <person name="Henrissat B."/>
            <person name="Hermosa R."/>
            <person name="Hernandez-Onate M."/>
            <person name="Karaffa L."/>
            <person name="Kosti I."/>
            <person name="Le Crom S."/>
            <person name="Lindquist E."/>
            <person name="Lucas S."/>
            <person name="Luebeck M."/>
            <person name="Luebeck P.S."/>
            <person name="Margeot A."/>
            <person name="Metz B."/>
            <person name="Misra M."/>
            <person name="Nevalainen H."/>
            <person name="Omann M."/>
            <person name="Packer N."/>
            <person name="Perrone G."/>
            <person name="Uresti-Rivera E.E."/>
            <person name="Salamov A."/>
            <person name="Schmoll M."/>
            <person name="Seiboth B."/>
            <person name="Shapiro H."/>
            <person name="Sukno S."/>
            <person name="Tamayo-Ramos J.A."/>
            <person name="Tisch D."/>
            <person name="Wiest A."/>
            <person name="Wilkinson H.H."/>
            <person name="Zhang M."/>
            <person name="Coutinho P.M."/>
            <person name="Kenerley C.M."/>
            <person name="Monte E."/>
            <person name="Baker S.E."/>
            <person name="Grigoriev I.V."/>
        </authorList>
    </citation>
    <scope>NUCLEOTIDE SEQUENCE [LARGE SCALE GENOMIC DNA]</scope>
    <source>
        <strain evidence="4">Gv29-8 / FGSC 10586</strain>
    </source>
</reference>
<gene>
    <name evidence="3" type="ORF">TRIVIDRAFT_205389</name>
</gene>
<evidence type="ECO:0000313" key="3">
    <source>
        <dbReference type="EMBL" id="EHK17649.1"/>
    </source>
</evidence>
<keyword evidence="2" id="KW-0732">Signal</keyword>
<feature type="transmembrane region" description="Helical" evidence="1">
    <location>
        <begin position="403"/>
        <end position="424"/>
    </location>
</feature>
<dbReference type="OrthoDB" id="3061561at2759"/>
<proteinExistence type="predicted"/>
<keyword evidence="1" id="KW-0812">Transmembrane</keyword>
<dbReference type="eggNOG" id="ENOG502SPX8">
    <property type="taxonomic scope" value="Eukaryota"/>
</dbReference>
<feature type="transmembrane region" description="Helical" evidence="1">
    <location>
        <begin position="339"/>
        <end position="358"/>
    </location>
</feature>
<dbReference type="Proteomes" id="UP000007115">
    <property type="component" value="Unassembled WGS sequence"/>
</dbReference>
<feature type="transmembrane region" description="Helical" evidence="1">
    <location>
        <begin position="237"/>
        <end position="256"/>
    </location>
</feature>
<dbReference type="OMA" id="ITTIQFA"/>
<feature type="transmembrane region" description="Helical" evidence="1">
    <location>
        <begin position="370"/>
        <end position="391"/>
    </location>
</feature>
<name>G9N687_HYPVG</name>
<dbReference type="VEuPathDB" id="FungiDB:TRIVIDRAFT_205389"/>
<sequence length="450" mass="49478">MLKPFLILCLIPLSHAYTVFETNCTSPTTLTNFVSAPNTRGTLDILWSSLFTIFACTWTLQHPNVPNQRDNLDAQPWGKDGGMSARWTRAKWGLESFYRSSLRMLWTIIAPELIMTAASAELMDAHTNLKDMQAIAAQDRVSWTLTHSHFANMGGFVIRGTPTPNQQHHDPYHLNGTCVLMLRSEGHITRLPDLTEAEINDKSKGDVLVKLIALGQIVWATIHIIVRAVRRLPVSPLEVAVVAFAACAVFIYGLYWGKPQRVGIAHTIRLNNTSRSHGGAIPPEVYYGIRVEVPSRVFKTIYSGVLLGIIGIESEAETLPGAPISIDTDNGAVGDPLRIGGIVAIGAAVFGGLHAIAWNFAFPSAVELALWRFASIYTAAAPLCVVLLTIFASKRDSKLGERLPGAIGFILMFGYVLARLFILVEMFRTLFFLPPGSYISTWTSNIPHLE</sequence>
<dbReference type="HOGENOM" id="CLU_022883_4_1_1"/>
<evidence type="ECO:0000313" key="4">
    <source>
        <dbReference type="Proteomes" id="UP000007115"/>
    </source>
</evidence>